<comment type="caution">
    <text evidence="1">The sequence shown here is derived from an EMBL/GenBank/DDBJ whole genome shotgun (WGS) entry which is preliminary data.</text>
</comment>
<gene>
    <name evidence="1" type="ORF">L9F63_006067</name>
</gene>
<feature type="non-terminal residue" evidence="1">
    <location>
        <position position="194"/>
    </location>
</feature>
<proteinExistence type="predicted"/>
<evidence type="ECO:0000313" key="2">
    <source>
        <dbReference type="Proteomes" id="UP001233999"/>
    </source>
</evidence>
<organism evidence="1 2">
    <name type="scientific">Diploptera punctata</name>
    <name type="common">Pacific beetle cockroach</name>
    <dbReference type="NCBI Taxonomy" id="6984"/>
    <lineage>
        <taxon>Eukaryota</taxon>
        <taxon>Metazoa</taxon>
        <taxon>Ecdysozoa</taxon>
        <taxon>Arthropoda</taxon>
        <taxon>Hexapoda</taxon>
        <taxon>Insecta</taxon>
        <taxon>Pterygota</taxon>
        <taxon>Neoptera</taxon>
        <taxon>Polyneoptera</taxon>
        <taxon>Dictyoptera</taxon>
        <taxon>Blattodea</taxon>
        <taxon>Blaberoidea</taxon>
        <taxon>Blaberidae</taxon>
        <taxon>Diplopterinae</taxon>
        <taxon>Diploptera</taxon>
    </lineage>
</organism>
<sequence length="194" mass="22895">MSIKTETQVEDPHQFLEVMLQDFEKIPEDNEESLEKRMNFMPTVNRTNEKCDKNSVEVVREKVEDPRQIVEVMIRDCEKKPQEERSNCLPESQEAYKNCEMNSENKKSNDTKKEISNCDKYNESLSECNRCNIIHKPFRCNVCLNNEHTCINKEKFSCSTCNTTYSVHNEFIHHVEGQKNEKTFHCILCNKTFP</sequence>
<protein>
    <recommendedName>
        <fullName evidence="3">C2H2-type domain-containing protein</fullName>
    </recommendedName>
</protein>
<keyword evidence="2" id="KW-1185">Reference proteome</keyword>
<dbReference type="Proteomes" id="UP001233999">
    <property type="component" value="Unassembled WGS sequence"/>
</dbReference>
<dbReference type="AlphaFoldDB" id="A0AAD7ZBR1"/>
<evidence type="ECO:0000313" key="1">
    <source>
        <dbReference type="EMBL" id="KAJ9577387.1"/>
    </source>
</evidence>
<reference evidence="1" key="2">
    <citation type="submission" date="2023-05" db="EMBL/GenBank/DDBJ databases">
        <authorList>
            <person name="Fouks B."/>
        </authorList>
    </citation>
    <scope>NUCLEOTIDE SEQUENCE</scope>
    <source>
        <strain evidence="1">Stay&amp;Tobe</strain>
        <tissue evidence="1">Testes</tissue>
    </source>
</reference>
<accession>A0AAD7ZBR1</accession>
<evidence type="ECO:0008006" key="3">
    <source>
        <dbReference type="Google" id="ProtNLM"/>
    </source>
</evidence>
<name>A0AAD7ZBR1_DIPPU</name>
<dbReference type="EMBL" id="JASPKZ010009364">
    <property type="protein sequence ID" value="KAJ9577387.1"/>
    <property type="molecule type" value="Genomic_DNA"/>
</dbReference>
<reference evidence="1" key="1">
    <citation type="journal article" date="2023" name="IScience">
        <title>Live-bearing cockroach genome reveals convergent evolutionary mechanisms linked to viviparity in insects and beyond.</title>
        <authorList>
            <person name="Fouks B."/>
            <person name="Harrison M.C."/>
            <person name="Mikhailova A.A."/>
            <person name="Marchal E."/>
            <person name="English S."/>
            <person name="Carruthers M."/>
            <person name="Jennings E.C."/>
            <person name="Chiamaka E.L."/>
            <person name="Frigard R.A."/>
            <person name="Pippel M."/>
            <person name="Attardo G.M."/>
            <person name="Benoit J.B."/>
            <person name="Bornberg-Bauer E."/>
            <person name="Tobe S.S."/>
        </authorList>
    </citation>
    <scope>NUCLEOTIDE SEQUENCE</scope>
    <source>
        <strain evidence="1">Stay&amp;Tobe</strain>
    </source>
</reference>